<dbReference type="OrthoDB" id="5288404at2"/>
<evidence type="ECO:0000259" key="10">
    <source>
        <dbReference type="PROSITE" id="PS50929"/>
    </source>
</evidence>
<evidence type="ECO:0000256" key="8">
    <source>
        <dbReference type="SAM" id="Phobius"/>
    </source>
</evidence>
<evidence type="ECO:0000256" key="5">
    <source>
        <dbReference type="ARBA" id="ARBA00022989"/>
    </source>
</evidence>
<dbReference type="SUPFAM" id="SSF52540">
    <property type="entry name" value="P-loop containing nucleoside triphosphate hydrolases"/>
    <property type="match status" value="1"/>
</dbReference>
<feature type="transmembrane region" description="Helical" evidence="8">
    <location>
        <begin position="160"/>
        <end position="187"/>
    </location>
</feature>
<comment type="caution">
    <text evidence="11">The sequence shown here is derived from an EMBL/GenBank/DDBJ whole genome shotgun (WGS) entry which is preliminary data.</text>
</comment>
<protein>
    <submittedName>
        <fullName evidence="11">ATP-binding cassette subfamily C protein LapB</fullName>
    </submittedName>
</protein>
<dbReference type="EMBL" id="VLLF01000009">
    <property type="protein sequence ID" value="TWI82141.1"/>
    <property type="molecule type" value="Genomic_DNA"/>
</dbReference>
<dbReference type="InterPro" id="IPR003593">
    <property type="entry name" value="AAA+_ATPase"/>
</dbReference>
<dbReference type="PROSITE" id="PS50893">
    <property type="entry name" value="ABC_TRANSPORTER_2"/>
    <property type="match status" value="1"/>
</dbReference>
<dbReference type="GO" id="GO:0015421">
    <property type="term" value="F:ABC-type oligopeptide transporter activity"/>
    <property type="evidence" value="ECO:0007669"/>
    <property type="project" value="TreeGrafter"/>
</dbReference>
<dbReference type="GO" id="GO:0016887">
    <property type="term" value="F:ATP hydrolysis activity"/>
    <property type="evidence" value="ECO:0007669"/>
    <property type="project" value="InterPro"/>
</dbReference>
<feature type="transmembrane region" description="Helical" evidence="8">
    <location>
        <begin position="37"/>
        <end position="59"/>
    </location>
</feature>
<dbReference type="InterPro" id="IPR003439">
    <property type="entry name" value="ABC_transporter-like_ATP-bd"/>
</dbReference>
<dbReference type="GO" id="GO:0005886">
    <property type="term" value="C:plasma membrane"/>
    <property type="evidence" value="ECO:0007669"/>
    <property type="project" value="UniProtKB-SubCell"/>
</dbReference>
<dbReference type="SMART" id="SM00382">
    <property type="entry name" value="AAA"/>
    <property type="match status" value="1"/>
</dbReference>
<dbReference type="PANTHER" id="PTHR43394">
    <property type="entry name" value="ATP-DEPENDENT PERMEASE MDL1, MITOCHONDRIAL"/>
    <property type="match status" value="1"/>
</dbReference>
<dbReference type="AlphaFoldDB" id="A0A562SLG9"/>
<sequence length="588" mass="63699">MVSFIRDTLSSLSLPELSFKSSTSGKTIKPPRLPGTVIAASVLINVLALAMPLTILQVYDRILPNNATDTLIVLVIGLAVVLLFDAILKILRLSIVSWLASSFTHLAQLEAVRRILYRRSDIDDDATVSKQIDSLRALQSLGDHYGGQARLLPIDIPASMIFLVVLFLIGGPIALVPIVLLGVFALLTARLNTRLTSLVEKRSQQDQRKYDFIIEVLTGLSTIKSLGLEPIILRRYERLQKQVAQQGYDYIELSNKARNLTSLFTILTTVGVVSVGALLAMGGIISVGTVAACTLLAGQVVQPLLRGINHWTDMQRIGHDFADARSLFNLPQAQPLQARHTSLTGNIELTGVSFTHHRGSMVSIHDVSLRIKAGQSVAIAGSDGSGRSTISRLMAGDLRPTSGRILLDGEDLFGPAHEPLRSQIAYVGNDAQMFAGTILQNLTLFGSQTDVRKARMAASLIGLEKDIHLLPLGYDTMLSTGIEENLTASMIQRIAIARALAGEPKFLILDDANVPLDHASEAQLVEGLKRIKGQLTLIVVSHRPSFRALADIEYTMRDGTLTGTGHRPSGPKATARPAIQPRVTRKAS</sequence>
<dbReference type="Proteomes" id="UP000320593">
    <property type="component" value="Unassembled WGS sequence"/>
</dbReference>
<comment type="subcellular location">
    <subcellularLocation>
        <location evidence="1">Cell membrane</location>
        <topology evidence="1">Multi-pass membrane protein</topology>
    </subcellularLocation>
</comment>
<feature type="transmembrane region" description="Helical" evidence="8">
    <location>
        <begin position="263"/>
        <end position="285"/>
    </location>
</feature>
<evidence type="ECO:0000256" key="3">
    <source>
        <dbReference type="ARBA" id="ARBA00022741"/>
    </source>
</evidence>
<evidence type="ECO:0000256" key="1">
    <source>
        <dbReference type="ARBA" id="ARBA00004651"/>
    </source>
</evidence>
<feature type="domain" description="ABC transporter" evidence="9">
    <location>
        <begin position="347"/>
        <end position="583"/>
    </location>
</feature>
<feature type="transmembrane region" description="Helical" evidence="8">
    <location>
        <begin position="71"/>
        <end position="91"/>
    </location>
</feature>
<evidence type="ECO:0000256" key="7">
    <source>
        <dbReference type="SAM" id="MobiDB-lite"/>
    </source>
</evidence>
<dbReference type="InterPro" id="IPR039421">
    <property type="entry name" value="Type_1_exporter"/>
</dbReference>
<keyword evidence="3" id="KW-0547">Nucleotide-binding</keyword>
<dbReference type="Pfam" id="PF00005">
    <property type="entry name" value="ABC_tran"/>
    <property type="match status" value="1"/>
</dbReference>
<evidence type="ECO:0000256" key="4">
    <source>
        <dbReference type="ARBA" id="ARBA00022840"/>
    </source>
</evidence>
<keyword evidence="4 11" id="KW-0067">ATP-binding</keyword>
<gene>
    <name evidence="11" type="ORF">JM93_03485</name>
</gene>
<evidence type="ECO:0000256" key="6">
    <source>
        <dbReference type="ARBA" id="ARBA00023136"/>
    </source>
</evidence>
<dbReference type="GO" id="GO:0005524">
    <property type="term" value="F:ATP binding"/>
    <property type="evidence" value="ECO:0007669"/>
    <property type="project" value="UniProtKB-KW"/>
</dbReference>
<dbReference type="Gene3D" id="3.40.50.300">
    <property type="entry name" value="P-loop containing nucleotide triphosphate hydrolases"/>
    <property type="match status" value="1"/>
</dbReference>
<dbReference type="Gene3D" id="1.20.1560.10">
    <property type="entry name" value="ABC transporter type 1, transmembrane domain"/>
    <property type="match status" value="1"/>
</dbReference>
<dbReference type="PROSITE" id="PS50929">
    <property type="entry name" value="ABC_TM1F"/>
    <property type="match status" value="1"/>
</dbReference>
<dbReference type="InterPro" id="IPR011527">
    <property type="entry name" value="ABC1_TM_dom"/>
</dbReference>
<feature type="domain" description="ABC transmembrane type-1" evidence="10">
    <location>
        <begin position="37"/>
        <end position="316"/>
    </location>
</feature>
<dbReference type="SUPFAM" id="SSF90123">
    <property type="entry name" value="ABC transporter transmembrane region"/>
    <property type="match status" value="1"/>
</dbReference>
<keyword evidence="2 8" id="KW-0812">Transmembrane</keyword>
<organism evidence="11 12">
    <name type="scientific">Roseibium hamelinense</name>
    <dbReference type="NCBI Taxonomy" id="150831"/>
    <lineage>
        <taxon>Bacteria</taxon>
        <taxon>Pseudomonadati</taxon>
        <taxon>Pseudomonadota</taxon>
        <taxon>Alphaproteobacteria</taxon>
        <taxon>Hyphomicrobiales</taxon>
        <taxon>Stappiaceae</taxon>
        <taxon>Roseibium</taxon>
    </lineage>
</organism>
<evidence type="ECO:0000256" key="2">
    <source>
        <dbReference type="ARBA" id="ARBA00022692"/>
    </source>
</evidence>
<keyword evidence="6 8" id="KW-0472">Membrane</keyword>
<evidence type="ECO:0000259" key="9">
    <source>
        <dbReference type="PROSITE" id="PS50893"/>
    </source>
</evidence>
<reference evidence="11 12" key="1">
    <citation type="submission" date="2019-07" db="EMBL/GenBank/DDBJ databases">
        <title>Genomic Encyclopedia of Archaeal and Bacterial Type Strains, Phase II (KMG-II): from individual species to whole genera.</title>
        <authorList>
            <person name="Goeker M."/>
        </authorList>
    </citation>
    <scope>NUCLEOTIDE SEQUENCE [LARGE SCALE GENOMIC DNA]</scope>
    <source>
        <strain evidence="11 12">ATCC BAA-252</strain>
    </source>
</reference>
<accession>A0A562SLG9</accession>
<dbReference type="RefSeq" id="WP_145345865.1">
    <property type="nucleotide sequence ID" value="NZ_SMLY01000049.1"/>
</dbReference>
<keyword evidence="5 8" id="KW-1133">Transmembrane helix</keyword>
<evidence type="ECO:0000313" key="12">
    <source>
        <dbReference type="Proteomes" id="UP000320593"/>
    </source>
</evidence>
<dbReference type="PANTHER" id="PTHR43394:SF1">
    <property type="entry name" value="ATP-BINDING CASSETTE SUB-FAMILY B MEMBER 10, MITOCHONDRIAL"/>
    <property type="match status" value="1"/>
</dbReference>
<dbReference type="Pfam" id="PF00664">
    <property type="entry name" value="ABC_membrane"/>
    <property type="match status" value="1"/>
</dbReference>
<feature type="region of interest" description="Disordered" evidence="7">
    <location>
        <begin position="560"/>
        <end position="588"/>
    </location>
</feature>
<evidence type="ECO:0000313" key="11">
    <source>
        <dbReference type="EMBL" id="TWI82141.1"/>
    </source>
</evidence>
<dbReference type="InterPro" id="IPR027417">
    <property type="entry name" value="P-loop_NTPase"/>
</dbReference>
<proteinExistence type="predicted"/>
<dbReference type="InterPro" id="IPR036640">
    <property type="entry name" value="ABC1_TM_sf"/>
</dbReference>
<keyword evidence="12" id="KW-1185">Reference proteome</keyword>
<name>A0A562SLG9_9HYPH</name>